<dbReference type="OrthoDB" id="9803649at2"/>
<dbReference type="PROSITE" id="PS51833">
    <property type="entry name" value="HDOD"/>
    <property type="match status" value="1"/>
</dbReference>
<dbReference type="InterPro" id="IPR001789">
    <property type="entry name" value="Sig_transdc_resp-reg_receiver"/>
</dbReference>
<dbReference type="Gene3D" id="1.10.3210.10">
    <property type="entry name" value="Hypothetical protein af1432"/>
    <property type="match status" value="1"/>
</dbReference>
<dbReference type="PANTHER" id="PTHR33525">
    <property type="match status" value="1"/>
</dbReference>
<evidence type="ECO:0000259" key="3">
    <source>
        <dbReference type="PROSITE" id="PS51833"/>
    </source>
</evidence>
<organism evidence="4 5">
    <name type="scientific">Hwanghaeella grinnelliae</name>
    <dbReference type="NCBI Taxonomy" id="2500179"/>
    <lineage>
        <taxon>Bacteria</taxon>
        <taxon>Pseudomonadati</taxon>
        <taxon>Pseudomonadota</taxon>
        <taxon>Alphaproteobacteria</taxon>
        <taxon>Rhodospirillales</taxon>
        <taxon>Rhodospirillaceae</taxon>
        <taxon>Hwanghaeella</taxon>
    </lineage>
</organism>
<dbReference type="InterPro" id="IPR013976">
    <property type="entry name" value="HDOD"/>
</dbReference>
<dbReference type="EMBL" id="SADE01000001">
    <property type="protein sequence ID" value="RVU38734.1"/>
    <property type="molecule type" value="Genomic_DNA"/>
</dbReference>
<gene>
    <name evidence="4" type="ORF">EOI86_05540</name>
</gene>
<protein>
    <submittedName>
        <fullName evidence="4">Response regulator</fullName>
    </submittedName>
</protein>
<dbReference type="Proteomes" id="UP000287447">
    <property type="component" value="Unassembled WGS sequence"/>
</dbReference>
<dbReference type="Pfam" id="PF08668">
    <property type="entry name" value="HDOD"/>
    <property type="match status" value="1"/>
</dbReference>
<dbReference type="SUPFAM" id="SSF109604">
    <property type="entry name" value="HD-domain/PDEase-like"/>
    <property type="match status" value="1"/>
</dbReference>
<dbReference type="InterPro" id="IPR011006">
    <property type="entry name" value="CheY-like_superfamily"/>
</dbReference>
<dbReference type="AlphaFoldDB" id="A0A437QW30"/>
<dbReference type="SMART" id="SM00448">
    <property type="entry name" value="REC"/>
    <property type="match status" value="1"/>
</dbReference>
<dbReference type="PROSITE" id="PS50110">
    <property type="entry name" value="RESPONSE_REGULATORY"/>
    <property type="match status" value="1"/>
</dbReference>
<reference evidence="5" key="1">
    <citation type="submission" date="2019-01" db="EMBL/GenBank/DDBJ databases">
        <title>Gri0909 isolated from a small marine red alga.</title>
        <authorList>
            <person name="Kim J."/>
            <person name="Jeong S.E."/>
            <person name="Jeon C.O."/>
        </authorList>
    </citation>
    <scope>NUCLEOTIDE SEQUENCE [LARGE SCALE GENOMIC DNA]</scope>
    <source>
        <strain evidence="5">Gri0909</strain>
    </source>
</reference>
<name>A0A437QW30_9PROT</name>
<evidence type="ECO:0000256" key="1">
    <source>
        <dbReference type="PROSITE-ProRule" id="PRU00169"/>
    </source>
</evidence>
<dbReference type="InterPro" id="IPR052340">
    <property type="entry name" value="RNase_Y/CdgJ"/>
</dbReference>
<evidence type="ECO:0000313" key="5">
    <source>
        <dbReference type="Proteomes" id="UP000287447"/>
    </source>
</evidence>
<comment type="caution">
    <text evidence="4">The sequence shown here is derived from an EMBL/GenBank/DDBJ whole genome shotgun (WGS) entry which is preliminary data.</text>
</comment>
<proteinExistence type="predicted"/>
<feature type="domain" description="HDOD" evidence="3">
    <location>
        <begin position="143"/>
        <end position="340"/>
    </location>
</feature>
<evidence type="ECO:0000259" key="2">
    <source>
        <dbReference type="PROSITE" id="PS50110"/>
    </source>
</evidence>
<dbReference type="GO" id="GO:0000160">
    <property type="term" value="P:phosphorelay signal transduction system"/>
    <property type="evidence" value="ECO:0007669"/>
    <property type="project" value="InterPro"/>
</dbReference>
<evidence type="ECO:0000313" key="4">
    <source>
        <dbReference type="EMBL" id="RVU38734.1"/>
    </source>
</evidence>
<dbReference type="RefSeq" id="WP_127764106.1">
    <property type="nucleotide sequence ID" value="NZ_SADE01000001.1"/>
</dbReference>
<sequence>MSQGLPRIIFVDDEGHVLDGLRRNLRKKRDIWDMVFLEGGQAALDYMATHKIDAVISDMRMPVVDGASVMAEAAHRHPESVRIILSGHAEQDMLLRAVGSAHQFLPKPCEPDLLIDILHRLLNLRCNVHSESLRHLTDSLRSLPSPSKTFIALMAEIDSPTSSAASVGKIVESDLGLTAQILRLANSPCFSMPSRISNCKQAVQLLGLETVKALATLAEFHKIADRKPELQNVVARLAERSLSIGTAAARIARVEKLPVEDREAASTAGILCHVGTLVLQVNDNKAFNTAMTDVEKGRSALPEAETDHFGASHAQLGARLVGLWDFPPNIIEAVCFHHNPSDTLVPDIPRSVDVLACVHAAQLLVRALDRPDMGPEEMVKRGLDEEYLTATGCFDRIEIWRDAVIEALQELQENTKR</sequence>
<feature type="domain" description="Response regulatory" evidence="2">
    <location>
        <begin position="7"/>
        <end position="122"/>
    </location>
</feature>
<accession>A0A437QW30</accession>
<keyword evidence="1" id="KW-0597">Phosphoprotein</keyword>
<dbReference type="PANTHER" id="PTHR33525:SF4">
    <property type="entry name" value="CYCLIC DI-GMP PHOSPHODIESTERASE CDGJ"/>
    <property type="match status" value="1"/>
</dbReference>
<keyword evidence="5" id="KW-1185">Reference proteome</keyword>
<dbReference type="SUPFAM" id="SSF52172">
    <property type="entry name" value="CheY-like"/>
    <property type="match status" value="1"/>
</dbReference>
<feature type="modified residue" description="4-aspartylphosphate" evidence="1">
    <location>
        <position position="58"/>
    </location>
</feature>
<dbReference type="Pfam" id="PF00072">
    <property type="entry name" value="Response_reg"/>
    <property type="match status" value="1"/>
</dbReference>
<dbReference type="Gene3D" id="3.40.50.2300">
    <property type="match status" value="1"/>
</dbReference>